<dbReference type="STRING" id="1306953.J121_1040"/>
<evidence type="ECO:0000313" key="8">
    <source>
        <dbReference type="Proteomes" id="UP000037446"/>
    </source>
</evidence>
<keyword evidence="3" id="KW-0067">ATP-binding</keyword>
<dbReference type="InterPro" id="IPR000194">
    <property type="entry name" value="ATPase_F1/V1/A1_a/bsu_nucl-bd"/>
</dbReference>
<evidence type="ECO:0000313" key="7">
    <source>
        <dbReference type="EMBL" id="KNH03461.1"/>
    </source>
</evidence>
<dbReference type="InterPro" id="IPR027417">
    <property type="entry name" value="P-loop_NTPase"/>
</dbReference>
<dbReference type="Gene3D" id="1.20.1270.330">
    <property type="match status" value="1"/>
</dbReference>
<dbReference type="SUPFAM" id="SSF52540">
    <property type="entry name" value="P-loop containing nucleoside triphosphate hydrolases"/>
    <property type="match status" value="1"/>
</dbReference>
<evidence type="ECO:0000256" key="2">
    <source>
        <dbReference type="ARBA" id="ARBA00022741"/>
    </source>
</evidence>
<dbReference type="PROSITE" id="PS00152">
    <property type="entry name" value="ATPASE_ALPHA_BETA"/>
    <property type="match status" value="1"/>
</dbReference>
<reference evidence="7" key="1">
    <citation type="submission" date="2015-02" db="EMBL/GenBank/DDBJ databases">
        <authorList>
            <person name="Chooi Y.-H."/>
        </authorList>
    </citation>
    <scope>NUCLEOTIDE SEQUENCE [LARGE SCALE GENOMIC DNA]</scope>
    <source>
        <strain evidence="7">LAMA 915</strain>
    </source>
</reference>
<proteinExistence type="predicted"/>
<accession>A0A0L1KHX2</accession>
<evidence type="ECO:0000259" key="5">
    <source>
        <dbReference type="Pfam" id="PF00006"/>
    </source>
</evidence>
<name>A0A0L1KHX2_9SPHN</name>
<sequence>MLLILDSLTRVAHAAREIGILLGEPGAARGYPPSALATITKLIERAGNSEESGGAITGIYTVLADGDDQNDPVVDTARAILDGHIVLSREIAQRGQYPAVDVGASLSRVMNDIVPSEYAALARRFRALSATYEANRDLVMMGAYRQGADPLLDEAIALHPRMCQFLSQASEESIDVATAFAQMSELVGHAA</sequence>
<dbReference type="AlphaFoldDB" id="A0A0L1KHX2"/>
<dbReference type="InterPro" id="IPR050053">
    <property type="entry name" value="ATPase_alpha/beta_chains"/>
</dbReference>
<evidence type="ECO:0000259" key="6">
    <source>
        <dbReference type="Pfam" id="PF18269"/>
    </source>
</evidence>
<gene>
    <name evidence="7" type="ORF">J121_1040</name>
</gene>
<evidence type="ECO:0000256" key="4">
    <source>
        <dbReference type="ARBA" id="ARBA00022967"/>
    </source>
</evidence>
<organism evidence="7 8">
    <name type="scientific">Qipengyuania citrea LAMA 915</name>
    <dbReference type="NCBI Taxonomy" id="1306953"/>
    <lineage>
        <taxon>Bacteria</taxon>
        <taxon>Pseudomonadati</taxon>
        <taxon>Pseudomonadota</taxon>
        <taxon>Alphaproteobacteria</taxon>
        <taxon>Sphingomonadales</taxon>
        <taxon>Erythrobacteraceae</taxon>
        <taxon>Qipengyuania</taxon>
    </lineage>
</organism>
<feature type="domain" description="ATPase F1/V1/A1 complex alpha/beta subunit nucleotide-binding" evidence="5">
    <location>
        <begin position="2"/>
        <end position="107"/>
    </location>
</feature>
<evidence type="ECO:0000256" key="3">
    <source>
        <dbReference type="ARBA" id="ARBA00022840"/>
    </source>
</evidence>
<protein>
    <submittedName>
        <fullName evidence="7">Flagellum-specific ATP synthase FliI</fullName>
    </submittedName>
</protein>
<keyword evidence="2" id="KW-0547">Nucleotide-binding</keyword>
<dbReference type="PANTHER" id="PTHR15184:SF9">
    <property type="entry name" value="SPI-1 TYPE 3 SECRETION SYSTEM ATPASE"/>
    <property type="match status" value="1"/>
</dbReference>
<dbReference type="InterPro" id="IPR020003">
    <property type="entry name" value="ATPase_a/bsu_AS"/>
</dbReference>
<dbReference type="EMBL" id="JYNE01000008">
    <property type="protein sequence ID" value="KNH03461.1"/>
    <property type="molecule type" value="Genomic_DNA"/>
</dbReference>
<dbReference type="InterPro" id="IPR040627">
    <property type="entry name" value="T3SS_ATPase_C"/>
</dbReference>
<keyword evidence="4" id="KW-1278">Translocase</keyword>
<evidence type="ECO:0000256" key="1">
    <source>
        <dbReference type="ARBA" id="ARBA00022448"/>
    </source>
</evidence>
<dbReference type="Pfam" id="PF18269">
    <property type="entry name" value="T3SS_ATPase_C"/>
    <property type="match status" value="1"/>
</dbReference>
<dbReference type="PANTHER" id="PTHR15184">
    <property type="entry name" value="ATP SYNTHASE"/>
    <property type="match status" value="1"/>
</dbReference>
<dbReference type="Proteomes" id="UP000037446">
    <property type="component" value="Unassembled WGS sequence"/>
</dbReference>
<comment type="caution">
    <text evidence="7">The sequence shown here is derived from an EMBL/GenBank/DDBJ whole genome shotgun (WGS) entry which is preliminary data.</text>
</comment>
<dbReference type="GO" id="GO:0046933">
    <property type="term" value="F:proton-transporting ATP synthase activity, rotational mechanism"/>
    <property type="evidence" value="ECO:0007669"/>
    <property type="project" value="TreeGrafter"/>
</dbReference>
<dbReference type="PATRIC" id="fig|1306953.7.peg.1067"/>
<feature type="domain" description="T3SS EscN ATPase C-terminal" evidence="6">
    <location>
        <begin position="114"/>
        <end position="185"/>
    </location>
</feature>
<dbReference type="Gene3D" id="3.40.50.300">
    <property type="entry name" value="P-loop containing nucleotide triphosphate hydrolases"/>
    <property type="match status" value="1"/>
</dbReference>
<dbReference type="Pfam" id="PF00006">
    <property type="entry name" value="ATP-synt_ab"/>
    <property type="match status" value="1"/>
</dbReference>
<dbReference type="GO" id="GO:0005524">
    <property type="term" value="F:ATP binding"/>
    <property type="evidence" value="ECO:0007669"/>
    <property type="project" value="UniProtKB-KW"/>
</dbReference>
<keyword evidence="1" id="KW-0813">Transport</keyword>